<keyword evidence="2" id="KW-1185">Reference proteome</keyword>
<accession>A0ACC1QPA2</accession>
<name>A0ACC1QPA2_9HYPO</name>
<gene>
    <name evidence="1" type="ORF">NLG97_g6762</name>
</gene>
<dbReference type="Proteomes" id="UP001148737">
    <property type="component" value="Unassembled WGS sequence"/>
</dbReference>
<protein>
    <submittedName>
        <fullName evidence="1">Uncharacterized protein</fullName>
    </submittedName>
</protein>
<proteinExistence type="predicted"/>
<organism evidence="1 2">
    <name type="scientific">Lecanicillium saksenae</name>
    <dbReference type="NCBI Taxonomy" id="468837"/>
    <lineage>
        <taxon>Eukaryota</taxon>
        <taxon>Fungi</taxon>
        <taxon>Dikarya</taxon>
        <taxon>Ascomycota</taxon>
        <taxon>Pezizomycotina</taxon>
        <taxon>Sordariomycetes</taxon>
        <taxon>Hypocreomycetidae</taxon>
        <taxon>Hypocreales</taxon>
        <taxon>Cordycipitaceae</taxon>
        <taxon>Lecanicillium</taxon>
    </lineage>
</organism>
<sequence length="498" mass="54773">MEQFDLGLGPWPEIDWQSDFTAQTAVGADLYSTSFSPTTMADSETSTLSAESWLSLQSTMLSSKPQILRLPSFKMTPIIYREHTNSAAQRISQLMLHTLKSYPLMMIRQKNVPPFYHPSLPASVTDDCLEPWNNCMSLVCMASSKIPGCRKLFWNNVRGECTRFCERYLEASKWELLATMQSLAIYVIMRLDKTAGAYDGSIDGLLLRAVIVISVQLMAVDTACDSTSTLDTTWENWIFEESRRRLCVLFQIVNMVVSFEPAKMCEANTDIILAPLPAQKRLWEAPDQNAWKYETGVEPDTHSHFGLTKDGQLVKLSDNATIATAADNEELVSTSPVEWTEWCSGMDCLGNLVMLAASLRSEQHKPPWGEEQVPESGRGGLSKNVYLLPGSPCGKFTAKLQPIRASAIATQLSPQSSPRHSPLSTTTIHANMSANAVAKAAGGVVSIAKVSIQSPTLMPIDAQTIATGSPFEEKYARVPTSNPNTVLQADANHTTPPE</sequence>
<evidence type="ECO:0000313" key="1">
    <source>
        <dbReference type="EMBL" id="KAJ3485664.1"/>
    </source>
</evidence>
<comment type="caution">
    <text evidence="1">The sequence shown here is derived from an EMBL/GenBank/DDBJ whole genome shotgun (WGS) entry which is preliminary data.</text>
</comment>
<reference evidence="1" key="1">
    <citation type="submission" date="2022-07" db="EMBL/GenBank/DDBJ databases">
        <title>Genome Sequence of Lecanicillium saksenae.</title>
        <authorList>
            <person name="Buettner E."/>
        </authorList>
    </citation>
    <scope>NUCLEOTIDE SEQUENCE</scope>
    <source>
        <strain evidence="1">VT-O1</strain>
    </source>
</reference>
<dbReference type="EMBL" id="JANAKD010000945">
    <property type="protein sequence ID" value="KAJ3485664.1"/>
    <property type="molecule type" value="Genomic_DNA"/>
</dbReference>
<evidence type="ECO:0000313" key="2">
    <source>
        <dbReference type="Proteomes" id="UP001148737"/>
    </source>
</evidence>